<dbReference type="EMBL" id="ML986488">
    <property type="protein sequence ID" value="KAF2278449.1"/>
    <property type="molecule type" value="Genomic_DNA"/>
</dbReference>
<evidence type="ECO:0000313" key="3">
    <source>
        <dbReference type="Proteomes" id="UP000800097"/>
    </source>
</evidence>
<organism evidence="2 3">
    <name type="scientific">Westerdykella ornata</name>
    <dbReference type="NCBI Taxonomy" id="318751"/>
    <lineage>
        <taxon>Eukaryota</taxon>
        <taxon>Fungi</taxon>
        <taxon>Dikarya</taxon>
        <taxon>Ascomycota</taxon>
        <taxon>Pezizomycotina</taxon>
        <taxon>Dothideomycetes</taxon>
        <taxon>Pleosporomycetidae</taxon>
        <taxon>Pleosporales</taxon>
        <taxon>Sporormiaceae</taxon>
        <taxon>Westerdykella</taxon>
    </lineage>
</organism>
<dbReference type="GeneID" id="54547345"/>
<gene>
    <name evidence="2" type="ORF">EI97DRAFT_254972</name>
</gene>
<keyword evidence="3" id="KW-1185">Reference proteome</keyword>
<proteinExistence type="predicted"/>
<dbReference type="Proteomes" id="UP000800097">
    <property type="component" value="Unassembled WGS sequence"/>
</dbReference>
<evidence type="ECO:0000313" key="2">
    <source>
        <dbReference type="EMBL" id="KAF2278449.1"/>
    </source>
</evidence>
<dbReference type="AlphaFoldDB" id="A0A6A6JTV6"/>
<sequence>MAGWEDGSPGRFVWVRGEEVGGGSLLDGVLTPGEGTRSASEERRTGDNTVAAWSALALTGDGAREKKVRVRKWQSCKPWRGSRCAIYHEHKETERCGDIFMGR</sequence>
<dbReference type="RefSeq" id="XP_033655988.1">
    <property type="nucleotide sequence ID" value="XM_033794170.1"/>
</dbReference>
<reference evidence="2" key="1">
    <citation type="journal article" date="2020" name="Stud. Mycol.">
        <title>101 Dothideomycetes genomes: a test case for predicting lifestyles and emergence of pathogens.</title>
        <authorList>
            <person name="Haridas S."/>
            <person name="Albert R."/>
            <person name="Binder M."/>
            <person name="Bloem J."/>
            <person name="Labutti K."/>
            <person name="Salamov A."/>
            <person name="Andreopoulos B."/>
            <person name="Baker S."/>
            <person name="Barry K."/>
            <person name="Bills G."/>
            <person name="Bluhm B."/>
            <person name="Cannon C."/>
            <person name="Castanera R."/>
            <person name="Culley D."/>
            <person name="Daum C."/>
            <person name="Ezra D."/>
            <person name="Gonzalez J."/>
            <person name="Henrissat B."/>
            <person name="Kuo A."/>
            <person name="Liang C."/>
            <person name="Lipzen A."/>
            <person name="Lutzoni F."/>
            <person name="Magnuson J."/>
            <person name="Mondo S."/>
            <person name="Nolan M."/>
            <person name="Ohm R."/>
            <person name="Pangilinan J."/>
            <person name="Park H.-J."/>
            <person name="Ramirez L."/>
            <person name="Alfaro M."/>
            <person name="Sun H."/>
            <person name="Tritt A."/>
            <person name="Yoshinaga Y."/>
            <person name="Zwiers L.-H."/>
            <person name="Turgeon B."/>
            <person name="Goodwin S."/>
            <person name="Spatafora J."/>
            <person name="Crous P."/>
            <person name="Grigoriev I."/>
        </authorList>
    </citation>
    <scope>NUCLEOTIDE SEQUENCE</scope>
    <source>
        <strain evidence="2">CBS 379.55</strain>
    </source>
</reference>
<protein>
    <submittedName>
        <fullName evidence="2">Uncharacterized protein</fullName>
    </submittedName>
</protein>
<feature type="region of interest" description="Disordered" evidence="1">
    <location>
        <begin position="25"/>
        <end position="46"/>
    </location>
</feature>
<name>A0A6A6JTV6_WESOR</name>
<accession>A0A6A6JTV6</accession>
<evidence type="ECO:0000256" key="1">
    <source>
        <dbReference type="SAM" id="MobiDB-lite"/>
    </source>
</evidence>